<dbReference type="HOGENOM" id="CLU_1407531_0_0_10"/>
<feature type="region of interest" description="Disordered" evidence="1">
    <location>
        <begin position="1"/>
        <end position="40"/>
    </location>
</feature>
<dbReference type="EMBL" id="ADMC01000025">
    <property type="protein sequence ID" value="EHP46527.1"/>
    <property type="molecule type" value="Genomic_DNA"/>
</dbReference>
<sequence>MKLLFKSRNNHKNKMENEERTSEIKNSFPEKSHKHSTPENTLKKYNSLQEEKNILLKENEKLISENRRKEGIAEIAQFLFEYHIYTLNTLQSNFAEEQGKNISKQLKKDLQSKILKILLKLDHNFTEQIRKQYPTLSQNNLVLALLLKLNCKIDHIAFIYSATPATIRKRKSRLAKLFCPQNPKNLYEFLTSF</sequence>
<evidence type="ECO:0000256" key="1">
    <source>
        <dbReference type="SAM" id="MobiDB-lite"/>
    </source>
</evidence>
<dbReference type="GeneID" id="98069695"/>
<feature type="compositionally biased region" description="Basic and acidic residues" evidence="1">
    <location>
        <begin position="13"/>
        <end position="31"/>
    </location>
</feature>
<reference evidence="2 3" key="1">
    <citation type="submission" date="2012-01" db="EMBL/GenBank/DDBJ databases">
        <title>The Genome Sequence of Odoribacter laneus YIT 12061.</title>
        <authorList>
            <consortium name="The Broad Institute Genome Sequencing Platform"/>
            <person name="Earl A."/>
            <person name="Ward D."/>
            <person name="Feldgarden M."/>
            <person name="Gevers D."/>
            <person name="Morotomi M."/>
            <person name="Young S.K."/>
            <person name="Zeng Q."/>
            <person name="Gargeya S."/>
            <person name="Fitzgerald M."/>
            <person name="Haas B."/>
            <person name="Abouelleil A."/>
            <person name="Alvarado L."/>
            <person name="Arachchi H.M."/>
            <person name="Berlin A."/>
            <person name="Chapman S.B."/>
            <person name="Gearin G."/>
            <person name="Goldberg J."/>
            <person name="Griggs A."/>
            <person name="Gujja S."/>
            <person name="Hansen M."/>
            <person name="Heiman D."/>
            <person name="Howarth C."/>
            <person name="Larimer J."/>
            <person name="Lui A."/>
            <person name="MacDonald P.J.P."/>
            <person name="McCowen C."/>
            <person name="Montmayeur A."/>
            <person name="Murphy C."/>
            <person name="Neiman D."/>
            <person name="Pearson M."/>
            <person name="Priest M."/>
            <person name="Roberts A."/>
            <person name="Saif S."/>
            <person name="Shea T."/>
            <person name="Sisk P."/>
            <person name="Stolte C."/>
            <person name="Sykes S."/>
            <person name="Wortman J."/>
            <person name="Nusbaum C."/>
            <person name="Birren B."/>
        </authorList>
    </citation>
    <scope>NUCLEOTIDE SEQUENCE [LARGE SCALE GENOMIC DNA]</scope>
    <source>
        <strain evidence="2 3">YIT 12061</strain>
    </source>
</reference>
<dbReference type="Proteomes" id="UP000004892">
    <property type="component" value="Unassembled WGS sequence"/>
</dbReference>
<dbReference type="PATRIC" id="fig|742817.3.peg.2293"/>
<proteinExistence type="predicted"/>
<keyword evidence="3" id="KW-1185">Reference proteome</keyword>
<dbReference type="RefSeq" id="WP_009137291.1">
    <property type="nucleotide sequence ID" value="NZ_JH594596.1"/>
</dbReference>
<protein>
    <recommendedName>
        <fullName evidence="4">HTH luxR-type domain-containing protein</fullName>
    </recommendedName>
</protein>
<comment type="caution">
    <text evidence="2">The sequence shown here is derived from an EMBL/GenBank/DDBJ whole genome shotgun (WGS) entry which is preliminary data.</text>
</comment>
<evidence type="ECO:0008006" key="4">
    <source>
        <dbReference type="Google" id="ProtNLM"/>
    </source>
</evidence>
<accession>H1DIB5</accession>
<evidence type="ECO:0000313" key="3">
    <source>
        <dbReference type="Proteomes" id="UP000004892"/>
    </source>
</evidence>
<evidence type="ECO:0000313" key="2">
    <source>
        <dbReference type="EMBL" id="EHP46527.1"/>
    </source>
</evidence>
<name>H1DIB5_9BACT</name>
<dbReference type="AlphaFoldDB" id="H1DIB5"/>
<organism evidence="2 3">
    <name type="scientific">Odoribacter laneus YIT 12061</name>
    <dbReference type="NCBI Taxonomy" id="742817"/>
    <lineage>
        <taxon>Bacteria</taxon>
        <taxon>Pseudomonadati</taxon>
        <taxon>Bacteroidota</taxon>
        <taxon>Bacteroidia</taxon>
        <taxon>Bacteroidales</taxon>
        <taxon>Odoribacteraceae</taxon>
        <taxon>Odoribacter</taxon>
    </lineage>
</organism>
<gene>
    <name evidence="2" type="ORF">HMPREF9449_02144</name>
</gene>